<dbReference type="GO" id="GO:0017118">
    <property type="term" value="F:lipoyltransferase activity"/>
    <property type="evidence" value="ECO:0007669"/>
    <property type="project" value="TreeGrafter"/>
</dbReference>
<reference evidence="4" key="1">
    <citation type="submission" date="2020-06" db="EMBL/GenBank/DDBJ databases">
        <title>Draft genome of Bugula neritina, a colonial animal packing powerful symbionts and potential medicines.</title>
        <authorList>
            <person name="Rayko M."/>
        </authorList>
    </citation>
    <scope>NUCLEOTIDE SEQUENCE [LARGE SCALE GENOMIC DNA]</scope>
    <source>
        <strain evidence="4">Kwan_BN1</strain>
    </source>
</reference>
<dbReference type="InterPro" id="IPR045864">
    <property type="entry name" value="aa-tRNA-synth_II/BPL/LPL"/>
</dbReference>
<comment type="pathway">
    <text evidence="1">Protein modification; protein lipoylation via exogenous pathway; protein N(6)-(lipoyl)lysine from lipoate: step 2/2.</text>
</comment>
<evidence type="ECO:0000256" key="1">
    <source>
        <dbReference type="ARBA" id="ARBA00005085"/>
    </source>
</evidence>
<dbReference type="EMBL" id="VXIV02003353">
    <property type="protein sequence ID" value="KAF6017868.1"/>
    <property type="molecule type" value="Genomic_DNA"/>
</dbReference>
<dbReference type="OrthoDB" id="201621at2759"/>
<accession>A0A7J7IXB3</accession>
<comment type="similarity">
    <text evidence="2">Belongs to the LplA family.</text>
</comment>
<proteinExistence type="inferred from homology"/>
<feature type="domain" description="BPL/LPL catalytic" evidence="3">
    <location>
        <begin position="71"/>
        <end position="243"/>
    </location>
</feature>
<dbReference type="GO" id="GO:0009249">
    <property type="term" value="P:protein lipoylation"/>
    <property type="evidence" value="ECO:0007669"/>
    <property type="project" value="InterPro"/>
</dbReference>
<dbReference type="GO" id="GO:0005739">
    <property type="term" value="C:mitochondrion"/>
    <property type="evidence" value="ECO:0007669"/>
    <property type="project" value="TreeGrafter"/>
</dbReference>
<evidence type="ECO:0000313" key="4">
    <source>
        <dbReference type="EMBL" id="KAF6017868.1"/>
    </source>
</evidence>
<sequence>MMFRTPKVKFNAPVTNLTLMLKRNALRRALASFYSTVRDDSAVHKVIISKSHDIVDNLSLEDWLYENAPLKPADTILLMWRSNPCVVIGKYQSPWLECNIPFLQENSIQLARRKSGGGTVYHDLGNINLSFITHRDNYSRSRNLEFICEAVSTNWPHLNLSVNSRSDILLNEKFKVSGTASRMTRLRAYHHCTLLVDSDRQLLSHCLKPTFPQENLTTNATASLPAFTAMLSCEEHKLNSNDVMDVLAQHYIKKVSTEFTRASSCSVAYKDLTDQNYFGIENIQKELRSWQWLYGRTPNFTLTHEVTENYTLQVVVQQGLVLSTILTQSNQTEHVISDFSNSLFSFVCFQEILNHSKLIIASYFQQNKIT</sequence>
<evidence type="ECO:0000256" key="2">
    <source>
        <dbReference type="ARBA" id="ARBA00008242"/>
    </source>
</evidence>
<organism evidence="4 5">
    <name type="scientific">Bugula neritina</name>
    <name type="common">Brown bryozoan</name>
    <name type="synonym">Sertularia neritina</name>
    <dbReference type="NCBI Taxonomy" id="10212"/>
    <lineage>
        <taxon>Eukaryota</taxon>
        <taxon>Metazoa</taxon>
        <taxon>Spiralia</taxon>
        <taxon>Lophotrochozoa</taxon>
        <taxon>Bryozoa</taxon>
        <taxon>Gymnolaemata</taxon>
        <taxon>Cheilostomatida</taxon>
        <taxon>Flustrina</taxon>
        <taxon>Buguloidea</taxon>
        <taxon>Bugulidae</taxon>
        <taxon>Bugula</taxon>
    </lineage>
</organism>
<dbReference type="PANTHER" id="PTHR12561">
    <property type="entry name" value="LIPOATE-PROTEIN LIGASE"/>
    <property type="match status" value="1"/>
</dbReference>
<dbReference type="AlphaFoldDB" id="A0A7J7IXB3"/>
<dbReference type="PANTHER" id="PTHR12561:SF3">
    <property type="entry name" value="LIPOYLTRANSFERASE 1, MITOCHONDRIAL"/>
    <property type="match status" value="1"/>
</dbReference>
<gene>
    <name evidence="4" type="ORF">EB796_023807</name>
</gene>
<dbReference type="InterPro" id="IPR004143">
    <property type="entry name" value="BPL_LPL_catalytic"/>
</dbReference>
<dbReference type="CDD" id="cd16443">
    <property type="entry name" value="LplA"/>
    <property type="match status" value="1"/>
</dbReference>
<dbReference type="PROSITE" id="PS51733">
    <property type="entry name" value="BPL_LPL_CATALYTIC"/>
    <property type="match status" value="1"/>
</dbReference>
<dbReference type="Gene3D" id="3.30.930.10">
    <property type="entry name" value="Bira Bifunctional Protein, Domain 2"/>
    <property type="match status" value="1"/>
</dbReference>
<dbReference type="UniPathway" id="UPA00537">
    <property type="reaction ID" value="UER00595"/>
</dbReference>
<dbReference type="SUPFAM" id="SSF55681">
    <property type="entry name" value="Class II aaRS and biotin synthetases"/>
    <property type="match status" value="1"/>
</dbReference>
<dbReference type="InterPro" id="IPR004562">
    <property type="entry name" value="LipoylTrfase_LipoateP_Ligase"/>
</dbReference>
<name>A0A7J7IXB3_BUGNE</name>
<keyword evidence="5" id="KW-1185">Reference proteome</keyword>
<protein>
    <submittedName>
        <fullName evidence="4">LIPT1</fullName>
    </submittedName>
</protein>
<dbReference type="Pfam" id="PF21948">
    <property type="entry name" value="LplA-B_cat"/>
    <property type="match status" value="1"/>
</dbReference>
<evidence type="ECO:0000313" key="5">
    <source>
        <dbReference type="Proteomes" id="UP000593567"/>
    </source>
</evidence>
<dbReference type="FunFam" id="3.30.930.10:FF:000045">
    <property type="entry name" value="lipoyltransferase 1, mitochondrial"/>
    <property type="match status" value="1"/>
</dbReference>
<comment type="caution">
    <text evidence="4">The sequence shown here is derived from an EMBL/GenBank/DDBJ whole genome shotgun (WGS) entry which is preliminary data.</text>
</comment>
<evidence type="ECO:0000259" key="3">
    <source>
        <dbReference type="PROSITE" id="PS51733"/>
    </source>
</evidence>
<dbReference type="Proteomes" id="UP000593567">
    <property type="component" value="Unassembled WGS sequence"/>
</dbReference>